<dbReference type="KEGG" id="mtt:Ftrac_1889"/>
<gene>
    <name evidence="1" type="ordered locus">Ftrac_1889</name>
</gene>
<evidence type="ECO:0000313" key="1">
    <source>
        <dbReference type="EMBL" id="ADR21876.1"/>
    </source>
</evidence>
<dbReference type="HOGENOM" id="CLU_068235_0_0_10"/>
<dbReference type="RefSeq" id="WP_013454019.1">
    <property type="nucleotide sequence ID" value="NC_014759.1"/>
</dbReference>
<dbReference type="Proteomes" id="UP000008720">
    <property type="component" value="Chromosome"/>
</dbReference>
<dbReference type="STRING" id="643867.Ftrac_1889"/>
<dbReference type="AlphaFoldDB" id="E4TSR6"/>
<protein>
    <submittedName>
        <fullName evidence="1">Membrane protein</fullName>
    </submittedName>
</protein>
<organism evidence="1 2">
    <name type="scientific">Marivirga tractuosa (strain ATCC 23168 / DSM 4126 / NBRC 15989 / NCIMB 1408 / VKM B-1430 / H-43)</name>
    <name type="common">Microscilla tractuosa</name>
    <name type="synonym">Flexibacter tractuosus</name>
    <dbReference type="NCBI Taxonomy" id="643867"/>
    <lineage>
        <taxon>Bacteria</taxon>
        <taxon>Pseudomonadati</taxon>
        <taxon>Bacteroidota</taxon>
        <taxon>Cytophagia</taxon>
        <taxon>Cytophagales</taxon>
        <taxon>Marivirgaceae</taxon>
        <taxon>Marivirga</taxon>
    </lineage>
</organism>
<reference evidence="1 2" key="1">
    <citation type="journal article" date="2011" name="Stand. Genomic Sci.">
        <title>Complete genome sequence of Marivirga tractuosa type strain (H-43).</title>
        <authorList>
            <person name="Pagani I."/>
            <person name="Chertkov O."/>
            <person name="Lapidus A."/>
            <person name="Lucas S."/>
            <person name="Del Rio T.G."/>
            <person name="Tice H."/>
            <person name="Copeland A."/>
            <person name="Cheng J.F."/>
            <person name="Nolan M."/>
            <person name="Saunders E."/>
            <person name="Pitluck S."/>
            <person name="Held B."/>
            <person name="Goodwin L."/>
            <person name="Liolios K."/>
            <person name="Ovchinikova G."/>
            <person name="Ivanova N."/>
            <person name="Mavromatis K."/>
            <person name="Pati A."/>
            <person name="Chen A."/>
            <person name="Palaniappan K."/>
            <person name="Land M."/>
            <person name="Hauser L."/>
            <person name="Jeffries C.D."/>
            <person name="Detter J.C."/>
            <person name="Han C."/>
            <person name="Tapia R."/>
            <person name="Ngatchou-Djao O.D."/>
            <person name="Rohde M."/>
            <person name="Goker M."/>
            <person name="Spring S."/>
            <person name="Sikorski J."/>
            <person name="Woyke T."/>
            <person name="Bristow J."/>
            <person name="Eisen J.A."/>
            <person name="Markowitz V."/>
            <person name="Hugenholtz P."/>
            <person name="Klenk H.P."/>
            <person name="Kyrpides N.C."/>
        </authorList>
    </citation>
    <scope>NUCLEOTIDE SEQUENCE [LARGE SCALE GENOMIC DNA]</scope>
    <source>
        <strain evidence="2">ATCC 23168 / DSM 4126 / NBRC 15989 / NCIMB 1408 / VKM B-1430 / H-43</strain>
    </source>
</reference>
<accession>E4TSR6</accession>
<keyword evidence="2" id="KW-1185">Reference proteome</keyword>
<dbReference type="eggNOG" id="COG2885">
    <property type="taxonomic scope" value="Bacteria"/>
</dbReference>
<evidence type="ECO:0000313" key="2">
    <source>
        <dbReference type="Proteomes" id="UP000008720"/>
    </source>
</evidence>
<name>E4TSR6_MARTH</name>
<dbReference type="InterPro" id="IPR019861">
    <property type="entry name" value="PorP/SprF_Bacteroidetes"/>
</dbReference>
<proteinExistence type="predicted"/>
<dbReference type="NCBIfam" id="TIGR03519">
    <property type="entry name" value="T9SS_PorP_fam"/>
    <property type="match status" value="1"/>
</dbReference>
<dbReference type="OrthoDB" id="978914at2"/>
<dbReference type="Pfam" id="PF11751">
    <property type="entry name" value="PorP_SprF"/>
    <property type="match status" value="1"/>
</dbReference>
<dbReference type="EMBL" id="CP002349">
    <property type="protein sequence ID" value="ADR21876.1"/>
    <property type="molecule type" value="Genomic_DNA"/>
</dbReference>
<sequence length="325" mass="36875">MKKIVYISIILWAFASHHVVSQQRPQYTQYATNQFLINPAIAGSQDMDEIKLGGRIQWIGFEDAPQTVFATYHAPFKKMPFQTTMKKRGHHGIGAILIKDVTGPVSQTSAHFNYAYHHPFTSNLNGAVGASLGVLQHTIDMGQLNFRNSNDPIIDRLMPTRFIPDGSVGIWLYSDRFYFGASVTQIISNTTMFLPTGERQIETFDLEAHYFANVGYKLDVGDERSGWFLVPSVLFKSVRPSSGHFDINIRAQKDDNFWFGTSFRQDDSFSALVGFSAMEDFAFTYSYDFIISDIGPYSGGSHELTMTFKFKKKQRKVICPDSFWL</sequence>